<name>A0ABR2GQD0_9EUKA</name>
<accession>A0ABR2GQD0</accession>
<comment type="caution">
    <text evidence="1">The sequence shown here is derived from an EMBL/GenBank/DDBJ whole genome shotgun (WGS) entry which is preliminary data.</text>
</comment>
<reference evidence="1 2" key="1">
    <citation type="submission" date="2024-04" db="EMBL/GenBank/DDBJ databases">
        <title>Tritrichomonas musculus Genome.</title>
        <authorList>
            <person name="Alves-Ferreira E."/>
            <person name="Grigg M."/>
            <person name="Lorenzi H."/>
            <person name="Galac M."/>
        </authorList>
    </citation>
    <scope>NUCLEOTIDE SEQUENCE [LARGE SCALE GENOMIC DNA]</scope>
    <source>
        <strain evidence="1 2">EAF2021</strain>
    </source>
</reference>
<sequence length="431" mass="49311">MISQNGVSKRKMLDSEQVFVNRANNVFIQFAMEVEHPKYLPIVLEKVKNSLSGLYTKTDGFNFLSNFKDPSTVTIHKIPKEIKTLTDCCDWIYKAYTPNVDYSLASIAADDTRIVINSNHSISDGGFFNCLLENIQDPTSNWPFEQQASIPKDVRNDLFKEEFDKIQKKFEGKNGYDSILKNKLTHFDLQEVVDLPDAYNVIPTPFRAILKAKELSPFIYDKSSQKVKHLTEFLWTGLCLSICAKNGRFGPIGVGTCMDFRRLLPKEKIDRSFGNCFTNFFVTVKDASPKMTINEICSSFRDSFNIVKQNNSFFKDFLFPPDFAFPKCPISYVSNVGPNRIKTPIKDFYAQCTSTEIGIRPAFLVTSYSKLKKENDMNDVVICMRTSPRVVGRKVSSDVFETYLHFLKNVDPRMKSGDVLDELIHFQKSLE</sequence>
<keyword evidence="2" id="KW-1185">Reference proteome</keyword>
<proteinExistence type="predicted"/>
<protein>
    <recommendedName>
        <fullName evidence="3">Condensation domain-containing protein</fullName>
    </recommendedName>
</protein>
<organism evidence="1 2">
    <name type="scientific">Tritrichomonas musculus</name>
    <dbReference type="NCBI Taxonomy" id="1915356"/>
    <lineage>
        <taxon>Eukaryota</taxon>
        <taxon>Metamonada</taxon>
        <taxon>Parabasalia</taxon>
        <taxon>Tritrichomonadida</taxon>
        <taxon>Tritrichomonadidae</taxon>
        <taxon>Tritrichomonas</taxon>
    </lineage>
</organism>
<dbReference type="Proteomes" id="UP001470230">
    <property type="component" value="Unassembled WGS sequence"/>
</dbReference>
<gene>
    <name evidence="1" type="ORF">M9Y10_040604</name>
</gene>
<evidence type="ECO:0008006" key="3">
    <source>
        <dbReference type="Google" id="ProtNLM"/>
    </source>
</evidence>
<dbReference type="EMBL" id="JAPFFF010000075">
    <property type="protein sequence ID" value="KAK8835782.1"/>
    <property type="molecule type" value="Genomic_DNA"/>
</dbReference>
<evidence type="ECO:0000313" key="2">
    <source>
        <dbReference type="Proteomes" id="UP001470230"/>
    </source>
</evidence>
<evidence type="ECO:0000313" key="1">
    <source>
        <dbReference type="EMBL" id="KAK8835782.1"/>
    </source>
</evidence>